<evidence type="ECO:0000256" key="1">
    <source>
        <dbReference type="SAM" id="Phobius"/>
    </source>
</evidence>
<keyword evidence="1" id="KW-1133">Transmembrane helix</keyword>
<organism evidence="2 3">
    <name type="scientific">Williamsia limnetica</name>
    <dbReference type="NCBI Taxonomy" id="882452"/>
    <lineage>
        <taxon>Bacteria</taxon>
        <taxon>Bacillati</taxon>
        <taxon>Actinomycetota</taxon>
        <taxon>Actinomycetes</taxon>
        <taxon>Mycobacteriales</taxon>
        <taxon>Nocardiaceae</taxon>
        <taxon>Williamsia</taxon>
    </lineage>
</organism>
<accession>A0A318RG21</accession>
<gene>
    <name evidence="2" type="ORF">DFR67_12646</name>
</gene>
<evidence type="ECO:0000313" key="3">
    <source>
        <dbReference type="Proteomes" id="UP000247591"/>
    </source>
</evidence>
<feature type="transmembrane region" description="Helical" evidence="1">
    <location>
        <begin position="24"/>
        <end position="47"/>
    </location>
</feature>
<dbReference type="AlphaFoldDB" id="A0A318RG21"/>
<dbReference type="Proteomes" id="UP000247591">
    <property type="component" value="Unassembled WGS sequence"/>
</dbReference>
<keyword evidence="1" id="KW-0472">Membrane</keyword>
<reference evidence="2 3" key="1">
    <citation type="submission" date="2018-06" db="EMBL/GenBank/DDBJ databases">
        <title>Genomic Encyclopedia of Type Strains, Phase IV (KMG-IV): sequencing the most valuable type-strain genomes for metagenomic binning, comparative biology and taxonomic classification.</title>
        <authorList>
            <person name="Goeker M."/>
        </authorList>
    </citation>
    <scope>NUCLEOTIDE SEQUENCE [LARGE SCALE GENOMIC DNA]</scope>
    <source>
        <strain evidence="2 3">DSM 45521</strain>
    </source>
</reference>
<dbReference type="OrthoDB" id="9915995at2"/>
<dbReference type="RefSeq" id="WP_146240562.1">
    <property type="nucleotide sequence ID" value="NZ_QJSP01000026.1"/>
</dbReference>
<feature type="transmembrane region" description="Helical" evidence="1">
    <location>
        <begin position="59"/>
        <end position="80"/>
    </location>
</feature>
<proteinExistence type="predicted"/>
<protein>
    <submittedName>
        <fullName evidence="2">Uncharacterized protein</fullName>
    </submittedName>
</protein>
<name>A0A318RG21_WILLI</name>
<comment type="caution">
    <text evidence="2">The sequence shown here is derived from an EMBL/GenBank/DDBJ whole genome shotgun (WGS) entry which is preliminary data.</text>
</comment>
<keyword evidence="3" id="KW-1185">Reference proteome</keyword>
<sequence length="81" mass="8486">MTTSVVAEGITVADLAEFWTAASWLIWFGCLIAILRIVWLGGLLYEARKSGNSDGIEGIVAQLIALCIMSSAAGIATALLS</sequence>
<dbReference type="EMBL" id="QJSP01000026">
    <property type="protein sequence ID" value="PYE12038.1"/>
    <property type="molecule type" value="Genomic_DNA"/>
</dbReference>
<keyword evidence="1" id="KW-0812">Transmembrane</keyword>
<evidence type="ECO:0000313" key="2">
    <source>
        <dbReference type="EMBL" id="PYE12038.1"/>
    </source>
</evidence>